<feature type="chain" id="PRO_5039158035" description="PASTA domain-containing protein" evidence="2">
    <location>
        <begin position="26"/>
        <end position="146"/>
    </location>
</feature>
<evidence type="ECO:0000256" key="2">
    <source>
        <dbReference type="SAM" id="SignalP"/>
    </source>
</evidence>
<feature type="region of interest" description="Disordered" evidence="1">
    <location>
        <begin position="40"/>
        <end position="68"/>
    </location>
</feature>
<feature type="signal peptide" evidence="2">
    <location>
        <begin position="1"/>
        <end position="25"/>
    </location>
</feature>
<evidence type="ECO:0000256" key="1">
    <source>
        <dbReference type="SAM" id="MobiDB-lite"/>
    </source>
</evidence>
<dbReference type="Proteomes" id="UP000321118">
    <property type="component" value="Unassembled WGS sequence"/>
</dbReference>
<keyword evidence="2" id="KW-0732">Signal</keyword>
<dbReference type="PROSITE" id="PS51257">
    <property type="entry name" value="PROKAR_LIPOPROTEIN"/>
    <property type="match status" value="1"/>
</dbReference>
<evidence type="ECO:0000313" key="3">
    <source>
        <dbReference type="EMBL" id="GEK20375.1"/>
    </source>
</evidence>
<proteinExistence type="predicted"/>
<dbReference type="RefSeq" id="WP_146925856.1">
    <property type="nucleotide sequence ID" value="NZ_BJUB01000002.1"/>
</dbReference>
<dbReference type="EMBL" id="BJUB01000002">
    <property type="protein sequence ID" value="GEK20375.1"/>
    <property type="molecule type" value="Genomic_DNA"/>
</dbReference>
<evidence type="ECO:0008006" key="5">
    <source>
        <dbReference type="Google" id="ProtNLM"/>
    </source>
</evidence>
<dbReference type="InterPro" id="IPR006311">
    <property type="entry name" value="TAT_signal"/>
</dbReference>
<accession>A0A510V5G0</accession>
<sequence>MSTRSTRRLSLATTLVLGLVALSLAACSAGSPASAPAAAVTVGAPVEPSPSRTTAPVEPGEASATPGSVETFTMPELVGVNLQRGQDILREAGASLLDHTDASGLERDQVNDSNWRICTQDPAAGVLVPVETRVTLAAVKVEEICP</sequence>
<reference evidence="3 4" key="1">
    <citation type="submission" date="2019-07" db="EMBL/GenBank/DDBJ databases">
        <title>Whole genome shotgun sequence of Cellulomonas xylanilytica NBRC 101102.</title>
        <authorList>
            <person name="Hosoyama A."/>
            <person name="Uohara A."/>
            <person name="Ohji S."/>
            <person name="Ichikawa N."/>
        </authorList>
    </citation>
    <scope>NUCLEOTIDE SEQUENCE [LARGE SCALE GENOMIC DNA]</scope>
    <source>
        <strain evidence="3 4">NBRC 101102</strain>
    </source>
</reference>
<protein>
    <recommendedName>
        <fullName evidence="5">PASTA domain-containing protein</fullName>
    </recommendedName>
</protein>
<gene>
    <name evidence="3" type="ORF">CXY01_08950</name>
</gene>
<comment type="caution">
    <text evidence="3">The sequence shown here is derived from an EMBL/GenBank/DDBJ whole genome shotgun (WGS) entry which is preliminary data.</text>
</comment>
<dbReference type="PROSITE" id="PS51318">
    <property type="entry name" value="TAT"/>
    <property type="match status" value="1"/>
</dbReference>
<name>A0A510V5G0_9CELL</name>
<evidence type="ECO:0000313" key="4">
    <source>
        <dbReference type="Proteomes" id="UP000321118"/>
    </source>
</evidence>
<dbReference type="Gene3D" id="3.30.10.20">
    <property type="match status" value="1"/>
</dbReference>
<dbReference type="OrthoDB" id="4335972at2"/>
<keyword evidence="4" id="KW-1185">Reference proteome</keyword>
<organism evidence="3 4">
    <name type="scientific">Cellulomonas xylanilytica</name>
    <dbReference type="NCBI Taxonomy" id="233583"/>
    <lineage>
        <taxon>Bacteria</taxon>
        <taxon>Bacillati</taxon>
        <taxon>Actinomycetota</taxon>
        <taxon>Actinomycetes</taxon>
        <taxon>Micrococcales</taxon>
        <taxon>Cellulomonadaceae</taxon>
        <taxon>Cellulomonas</taxon>
    </lineage>
</organism>
<dbReference type="AlphaFoldDB" id="A0A510V5G0"/>